<reference evidence="8 9" key="1">
    <citation type="journal article" date="2019" name="Int. J. Syst. Evol. Microbiol.">
        <title>Clostridium fermenticellae sp. nov., isolated from the mud in a fermentation cellar for the production of the Chinese liquor, baijiu.</title>
        <authorList>
            <person name="Xu P.X."/>
            <person name="Chai L.J."/>
            <person name="Qiu T."/>
            <person name="Zhang X.J."/>
            <person name="Lu Z.M."/>
            <person name="Xiao C."/>
            <person name="Wang S.T."/>
            <person name="Shen C.H."/>
            <person name="Shi J.S."/>
            <person name="Xu Z.H."/>
        </authorList>
    </citation>
    <scope>NUCLEOTIDE SEQUENCE [LARGE SCALE GENOMIC DNA]</scope>
    <source>
        <strain evidence="8 9">JN500901</strain>
    </source>
</reference>
<dbReference type="InterPro" id="IPR017500">
    <property type="entry name" value="Phage_infect_YhgE_N"/>
</dbReference>
<protein>
    <submittedName>
        <fullName evidence="8">YhgE/Pip domain-containing protein</fullName>
    </submittedName>
</protein>
<dbReference type="NCBIfam" id="TIGR03062">
    <property type="entry name" value="pip_yhgE_Cterm"/>
    <property type="match status" value="1"/>
</dbReference>
<proteinExistence type="predicted"/>
<dbReference type="InterPro" id="IPR013525">
    <property type="entry name" value="ABC2_TM"/>
</dbReference>
<dbReference type="Proteomes" id="UP000266301">
    <property type="component" value="Chromosome"/>
</dbReference>
<dbReference type="NCBIfam" id="TIGR03057">
    <property type="entry name" value="xxxLxxG_by_4"/>
    <property type="match status" value="3"/>
</dbReference>
<comment type="subcellular location">
    <subcellularLocation>
        <location evidence="1">Membrane</location>
        <topology evidence="1">Multi-pass membrane protein</topology>
    </subcellularLocation>
</comment>
<dbReference type="Gene3D" id="1.10.287.950">
    <property type="entry name" value="Methyl-accepting chemotaxis protein"/>
    <property type="match status" value="1"/>
</dbReference>
<evidence type="ECO:0000256" key="3">
    <source>
        <dbReference type="ARBA" id="ARBA00022989"/>
    </source>
</evidence>
<dbReference type="NCBIfam" id="TIGR03061">
    <property type="entry name" value="pip_yhgE_Nterm"/>
    <property type="match status" value="1"/>
</dbReference>
<feature type="domain" description="ABC-2 type transporter transmembrane" evidence="7">
    <location>
        <begin position="704"/>
        <end position="905"/>
    </location>
</feature>
<dbReference type="Pfam" id="PF12698">
    <property type="entry name" value="ABC2_membrane_3"/>
    <property type="match status" value="2"/>
</dbReference>
<gene>
    <name evidence="8" type="ORF">D4Z93_11650</name>
</gene>
<evidence type="ECO:0000256" key="1">
    <source>
        <dbReference type="ARBA" id="ARBA00004141"/>
    </source>
</evidence>
<dbReference type="RefSeq" id="WP_119973721.1">
    <property type="nucleotide sequence ID" value="NZ_CP032416.1"/>
</dbReference>
<feature type="domain" description="ABC-2 type transporter transmembrane" evidence="7">
    <location>
        <begin position="24"/>
        <end position="168"/>
    </location>
</feature>
<feature type="transmembrane region" description="Helical" evidence="6">
    <location>
        <begin position="885"/>
        <end position="907"/>
    </location>
</feature>
<dbReference type="AlphaFoldDB" id="A0A386H6D7"/>
<sequence length="961" mass="104342">MNFFKVLRDDIRNIIHNKFIMLAIIVMTAMPLVYGGLYLAAFWDPYSKTDTLPVAVVNLDKGGFVSDENDSSIKSKVNYGDDVIEKLKNNHDLGWKFIKSEREANAGLKSGKYYAIVVVPNDFSKRLTDAEKGKLEKPKLIFTCNKKKNYIVGIIMDKASTALKDEITEGIIQRSTGKTFDSLFTVRDGMESAADGTSQLRDGVSDLKDKVPTMTNGINKLYDGSSTLSDKLDDASDGANKLHESMGTLNSKMPDLQDGANKLYDGSSTLTKKIGDASDGSKTLRDGVLALNDQIPDLTDGVNSLYDGSTVLKEGLEEVNDNMPDMVDGVEKLRDGSSDLENGLQSAIDGASKLYTEDAQGNVKQDSGLPAIKNGSDKLNAQILNSLMPKLTELSNGIDSSMDNSSFDVSKLPQQDGQALSQLVSLSQEIKDIKNTDDKSQMNSKLSKVYSILSNLNVGNSNSQLTKLASDLNAMAAASSDSQTKTQLQQMAAVMSNLDQQLATLEQTLALYQGTSSLSNALGQATGGIGTLVNGLNTLYDGSKKLHSGLNDLYNNTEDLQDGIDTLYDGSRNLNVGIDQFKDTIPELSNGIDTLSGGARDLSDGLFKICQGSGTLTDKLKELNDKIPDLVEGIQELYDGSNDLSDGVLKLHDGSITLRDGLKSLNDKMPDLSDGANKLYEGVSQLNTSLKDGASKLSDNLAASGKDMGKFMSDPINLRDKPLYNVSTYGEGLEPYFVSLALWVGALLLFFVVNDKTNKGRIFKIPNLVVGKYLVYCMVGIIQAVLISIAVLKLGLKPSNIHMYFGYNIFLSFVFIAIIECFVFLLEDAGRIGAIVLLLLQLTSCNGTFPTGLEPEFFDMLEPFLPFTYSISALREINSGIDKSVLIYDTVVLLSMTAGALILTMILKPYADKIKFSASAQMVKMQSTEIVKNNIDKVDGAEEVAAQGLKIQMKMIIKKIK</sequence>
<keyword evidence="9" id="KW-1185">Reference proteome</keyword>
<dbReference type="KEGG" id="cfer:D4Z93_11650"/>
<dbReference type="InterPro" id="IPR023908">
    <property type="entry name" value="xxxLxxG_rpt"/>
</dbReference>
<dbReference type="SUPFAM" id="SSF58104">
    <property type="entry name" value="Methyl-accepting chemotaxis protein (MCP) signaling domain"/>
    <property type="match status" value="2"/>
</dbReference>
<feature type="transmembrane region" description="Helical" evidence="6">
    <location>
        <begin position="804"/>
        <end position="825"/>
    </location>
</feature>
<evidence type="ECO:0000256" key="4">
    <source>
        <dbReference type="ARBA" id="ARBA00023136"/>
    </source>
</evidence>
<evidence type="ECO:0000313" key="8">
    <source>
        <dbReference type="EMBL" id="AYD41138.1"/>
    </source>
</evidence>
<evidence type="ECO:0000256" key="6">
    <source>
        <dbReference type="SAM" id="Phobius"/>
    </source>
</evidence>
<dbReference type="PANTHER" id="PTHR43077:SF5">
    <property type="entry name" value="PHAGE INFECTION PROTEIN"/>
    <property type="match status" value="1"/>
</dbReference>
<evidence type="ECO:0000256" key="2">
    <source>
        <dbReference type="ARBA" id="ARBA00022692"/>
    </source>
</evidence>
<feature type="transmembrane region" description="Helical" evidence="6">
    <location>
        <begin position="736"/>
        <end position="753"/>
    </location>
</feature>
<evidence type="ECO:0000259" key="7">
    <source>
        <dbReference type="Pfam" id="PF12698"/>
    </source>
</evidence>
<name>A0A386H6D7_9CLOT</name>
<dbReference type="GO" id="GO:0016020">
    <property type="term" value="C:membrane"/>
    <property type="evidence" value="ECO:0007669"/>
    <property type="project" value="UniProtKB-SubCell"/>
</dbReference>
<evidence type="ECO:0000313" key="9">
    <source>
        <dbReference type="Proteomes" id="UP000266301"/>
    </source>
</evidence>
<keyword evidence="2 6" id="KW-0812">Transmembrane</keyword>
<keyword evidence="3 6" id="KW-1133">Transmembrane helix</keyword>
<dbReference type="EMBL" id="CP032416">
    <property type="protein sequence ID" value="AYD41138.1"/>
    <property type="molecule type" value="Genomic_DNA"/>
</dbReference>
<dbReference type="PANTHER" id="PTHR43077">
    <property type="entry name" value="TRANSPORT PERMEASE YVFS-RELATED"/>
    <property type="match status" value="1"/>
</dbReference>
<keyword evidence="4 6" id="KW-0472">Membrane</keyword>
<keyword evidence="5" id="KW-0175">Coiled coil</keyword>
<feature type="coiled-coil region" evidence="5">
    <location>
        <begin position="488"/>
        <end position="515"/>
    </location>
</feature>
<organism evidence="8 9">
    <name type="scientific">Clostridium fermenticellae</name>
    <dbReference type="NCBI Taxonomy" id="2068654"/>
    <lineage>
        <taxon>Bacteria</taxon>
        <taxon>Bacillati</taxon>
        <taxon>Bacillota</taxon>
        <taxon>Clostridia</taxon>
        <taxon>Eubacteriales</taxon>
        <taxon>Clostridiaceae</taxon>
        <taxon>Clostridium</taxon>
    </lineage>
</organism>
<feature type="transmembrane region" description="Helical" evidence="6">
    <location>
        <begin position="20"/>
        <end position="43"/>
    </location>
</feature>
<dbReference type="GO" id="GO:0140359">
    <property type="term" value="F:ABC-type transporter activity"/>
    <property type="evidence" value="ECO:0007669"/>
    <property type="project" value="InterPro"/>
</dbReference>
<evidence type="ECO:0000256" key="5">
    <source>
        <dbReference type="SAM" id="Coils"/>
    </source>
</evidence>
<dbReference type="InterPro" id="IPR017501">
    <property type="entry name" value="Phage_infect_YhgE_C"/>
</dbReference>
<dbReference type="OrthoDB" id="9811483at2"/>
<accession>A0A386H6D7</accession>
<dbReference type="InterPro" id="IPR051328">
    <property type="entry name" value="T7SS_ABC-Transporter"/>
</dbReference>
<dbReference type="Gene3D" id="3.40.1710.10">
    <property type="entry name" value="abc type-2 transporter like domain"/>
    <property type="match status" value="1"/>
</dbReference>
<feature type="transmembrane region" description="Helical" evidence="6">
    <location>
        <begin position="773"/>
        <end position="792"/>
    </location>
</feature>
<feature type="transmembrane region" description="Helical" evidence="6">
    <location>
        <begin position="832"/>
        <end position="853"/>
    </location>
</feature>